<feature type="region of interest" description="Disordered" evidence="1">
    <location>
        <begin position="1"/>
        <end position="21"/>
    </location>
</feature>
<dbReference type="Proteomes" id="UP001153328">
    <property type="component" value="Unassembled WGS sequence"/>
</dbReference>
<protein>
    <submittedName>
        <fullName evidence="2">Uncharacterized protein</fullName>
    </submittedName>
</protein>
<reference evidence="2" key="1">
    <citation type="submission" date="2021-06" db="EMBL/GenBank/DDBJ databases">
        <authorList>
            <person name="Arsene-Ploetze F."/>
        </authorList>
    </citation>
    <scope>NUCLEOTIDE SEQUENCE</scope>
    <source>
        <strain evidence="2">SBRY1</strain>
    </source>
</reference>
<name>A0A9W4H527_9ACTN</name>
<keyword evidence="3" id="KW-1185">Reference proteome</keyword>
<evidence type="ECO:0000313" key="2">
    <source>
        <dbReference type="EMBL" id="CAG7651034.1"/>
    </source>
</evidence>
<dbReference type="EMBL" id="CAJVAX010000019">
    <property type="protein sequence ID" value="CAG7651034.1"/>
    <property type="molecule type" value="Genomic_DNA"/>
</dbReference>
<gene>
    <name evidence="2" type="ORF">SBRY_50509</name>
</gene>
<sequence length="87" mass="9377">MVHDGGTRHPRHSGLGRPSTDYVHTTLEPDFGFLPIARNMTRCWLGSVDSAHTTGVAVFSQRIAPGPSAARSPTPLLVPGQSWTCPR</sequence>
<evidence type="ECO:0000313" key="3">
    <source>
        <dbReference type="Proteomes" id="UP001153328"/>
    </source>
</evidence>
<evidence type="ECO:0000256" key="1">
    <source>
        <dbReference type="SAM" id="MobiDB-lite"/>
    </source>
</evidence>
<accession>A0A9W4H527</accession>
<proteinExistence type="predicted"/>
<organism evidence="2 3">
    <name type="scientific">Actinacidiphila bryophytorum</name>
    <dbReference type="NCBI Taxonomy" id="1436133"/>
    <lineage>
        <taxon>Bacteria</taxon>
        <taxon>Bacillati</taxon>
        <taxon>Actinomycetota</taxon>
        <taxon>Actinomycetes</taxon>
        <taxon>Kitasatosporales</taxon>
        <taxon>Streptomycetaceae</taxon>
        <taxon>Actinacidiphila</taxon>
    </lineage>
</organism>
<comment type="caution">
    <text evidence="2">The sequence shown here is derived from an EMBL/GenBank/DDBJ whole genome shotgun (WGS) entry which is preliminary data.</text>
</comment>
<dbReference type="AlphaFoldDB" id="A0A9W4H527"/>